<gene>
    <name evidence="6" type="ORF">CTEN210_17709</name>
</gene>
<dbReference type="InterPro" id="IPR038090">
    <property type="entry name" value="Cdt1_C_WH_dom_sf"/>
</dbReference>
<keyword evidence="2" id="KW-0131">Cell cycle</keyword>
<dbReference type="Pfam" id="PF16679">
    <property type="entry name" value="CDT1_C"/>
    <property type="match status" value="1"/>
</dbReference>
<comment type="caution">
    <text evidence="6">The sequence shown here is derived from an EMBL/GenBank/DDBJ whole genome shotgun (WGS) entry which is preliminary data.</text>
</comment>
<evidence type="ECO:0000313" key="7">
    <source>
        <dbReference type="Proteomes" id="UP001054902"/>
    </source>
</evidence>
<dbReference type="Proteomes" id="UP001054902">
    <property type="component" value="Unassembled WGS sequence"/>
</dbReference>
<evidence type="ECO:0000256" key="3">
    <source>
        <dbReference type="SAM" id="Coils"/>
    </source>
</evidence>
<evidence type="ECO:0000256" key="4">
    <source>
        <dbReference type="SAM" id="MobiDB-lite"/>
    </source>
</evidence>
<keyword evidence="3" id="KW-0175">Coiled coil</keyword>
<feature type="coiled-coil region" evidence="3">
    <location>
        <begin position="224"/>
        <end position="251"/>
    </location>
</feature>
<dbReference type="AlphaFoldDB" id="A0AAD3HFM6"/>
<keyword evidence="7" id="KW-1185">Reference proteome</keyword>
<reference evidence="6 7" key="1">
    <citation type="journal article" date="2021" name="Sci. Rep.">
        <title>The genome of the diatom Chaetoceros tenuissimus carries an ancient integrated fragment of an extant virus.</title>
        <authorList>
            <person name="Hongo Y."/>
            <person name="Kimura K."/>
            <person name="Takaki Y."/>
            <person name="Yoshida Y."/>
            <person name="Baba S."/>
            <person name="Kobayashi G."/>
            <person name="Nagasaki K."/>
            <person name="Hano T."/>
            <person name="Tomaru Y."/>
        </authorList>
    </citation>
    <scope>NUCLEOTIDE SEQUENCE [LARGE SCALE GENOMIC DNA]</scope>
    <source>
        <strain evidence="6 7">NIES-3715</strain>
    </source>
</reference>
<dbReference type="InterPro" id="IPR032054">
    <property type="entry name" value="Cdt1_C"/>
</dbReference>
<sequence>MSSSTRKRSRISKSTLPIPSFGSTKTLSKQRDTQKNQDASMAKDANATKPNPSKKQKAVPTKDQHNATLTKADSNSTNYLPSLLKIETAIQIQFRKSKAANTPVSMSIDKFLPLVSKALVVSTGMNTTSNMSIQLAAIYIFVGKDTLVNITTDENVKVSILFDQTLDRIAMLKQLYHTKWIKGKSIHSDDVATIIVDIEKALLVCKEKKAQKNREGNVLNKVTLDDAQLQHLSLEERIRAKEKIKKDYEARILRTNDSTNRIDSQDGDYAHLVPIADAVHTLLRRKPIKSSTINSTRSRLVSNSAIALQSRRKAASSMQSTAAVARSSHQFRPMPLKQVCQTLAKTHKVNNWSANDVKALIQELVEIVPEWIKILPMGDGGKSTKNKNKGVKMLMVKGAVSYQSIRDKLSGRTDGVERLRMDNGDMKPVQTENTATTKNNETEAIQPVHAKKRMRTSELVQMIENTAQTVKKASKLKLKKRIAPISLETQSSTRMNCGAPQQFSPSRNMEQVIPQSLLKDENDVSMEQPDPYSPRINYNQHLTEEDYDGGLILESHSTNPRGLKRMFSQLNAGERI</sequence>
<evidence type="ECO:0000259" key="5">
    <source>
        <dbReference type="Pfam" id="PF16679"/>
    </source>
</evidence>
<evidence type="ECO:0000256" key="2">
    <source>
        <dbReference type="ARBA" id="ARBA00023306"/>
    </source>
</evidence>
<dbReference type="Gene3D" id="1.10.10.1420">
    <property type="entry name" value="DNA replication factor Cdt1, C-terminal WH domain"/>
    <property type="match status" value="1"/>
</dbReference>
<feature type="domain" description="DNA replication factor Cdt1 C-terminal" evidence="5">
    <location>
        <begin position="233"/>
        <end position="377"/>
    </location>
</feature>
<feature type="region of interest" description="Disordered" evidence="4">
    <location>
        <begin position="1"/>
        <end position="74"/>
    </location>
</feature>
<feature type="compositionally biased region" description="Basic residues" evidence="4">
    <location>
        <begin position="1"/>
        <end position="11"/>
    </location>
</feature>
<evidence type="ECO:0000256" key="1">
    <source>
        <dbReference type="ARBA" id="ARBA00008356"/>
    </source>
</evidence>
<dbReference type="EMBL" id="BLLK01000072">
    <property type="protein sequence ID" value="GFH61233.1"/>
    <property type="molecule type" value="Genomic_DNA"/>
</dbReference>
<name>A0AAD3HFM6_9STRA</name>
<organism evidence="6 7">
    <name type="scientific">Chaetoceros tenuissimus</name>
    <dbReference type="NCBI Taxonomy" id="426638"/>
    <lineage>
        <taxon>Eukaryota</taxon>
        <taxon>Sar</taxon>
        <taxon>Stramenopiles</taxon>
        <taxon>Ochrophyta</taxon>
        <taxon>Bacillariophyta</taxon>
        <taxon>Coscinodiscophyceae</taxon>
        <taxon>Chaetocerotophycidae</taxon>
        <taxon>Chaetocerotales</taxon>
        <taxon>Chaetocerotaceae</taxon>
        <taxon>Chaetoceros</taxon>
    </lineage>
</organism>
<accession>A0AAD3HFM6</accession>
<proteinExistence type="inferred from homology"/>
<evidence type="ECO:0000313" key="6">
    <source>
        <dbReference type="EMBL" id="GFH61233.1"/>
    </source>
</evidence>
<protein>
    <recommendedName>
        <fullName evidence="5">DNA replication factor Cdt1 C-terminal domain-containing protein</fullName>
    </recommendedName>
</protein>
<comment type="similarity">
    <text evidence="1">Belongs to the Cdt1 family.</text>
</comment>